<dbReference type="Proteomes" id="UP000008639">
    <property type="component" value="Chromosome"/>
</dbReference>
<proteinExistence type="predicted"/>
<evidence type="ECO:0000256" key="1">
    <source>
        <dbReference type="SAM" id="MobiDB-lite"/>
    </source>
</evidence>
<accession>F0M9I4</accession>
<dbReference type="EMBL" id="CP002379">
    <property type="protein sequence ID" value="ADX71661.1"/>
    <property type="molecule type" value="Genomic_DNA"/>
</dbReference>
<gene>
    <name evidence="2" type="ordered locus">Asphe3_04460</name>
</gene>
<sequence length="85" mass="9317">MPFPARPGRTEMNSSKLNHYLNDPRGPEEVLPALSGEELTKLLDALYQNLDTPEPEFGAQAWYEMAAEESCRRAGSPDSSAHGVA</sequence>
<dbReference type="KEGG" id="apn:Asphe3_04460"/>
<organism evidence="2 3">
    <name type="scientific">Pseudarthrobacter phenanthrenivorans (strain DSM 18606 / JCM 16027 / LMG 23796 / Sphe3)</name>
    <name type="common">Arthrobacter phenanthrenivorans</name>
    <dbReference type="NCBI Taxonomy" id="930171"/>
    <lineage>
        <taxon>Bacteria</taxon>
        <taxon>Bacillati</taxon>
        <taxon>Actinomycetota</taxon>
        <taxon>Actinomycetes</taxon>
        <taxon>Micrococcales</taxon>
        <taxon>Micrococcaceae</taxon>
        <taxon>Pseudarthrobacter</taxon>
    </lineage>
</organism>
<dbReference type="AlphaFoldDB" id="F0M9I4"/>
<evidence type="ECO:0000313" key="3">
    <source>
        <dbReference type="Proteomes" id="UP000008639"/>
    </source>
</evidence>
<protein>
    <submittedName>
        <fullName evidence="2">Uncharacterized protein</fullName>
    </submittedName>
</protein>
<name>F0M9I4_PSEPM</name>
<feature type="region of interest" description="Disordered" evidence="1">
    <location>
        <begin position="1"/>
        <end position="25"/>
    </location>
</feature>
<evidence type="ECO:0000313" key="2">
    <source>
        <dbReference type="EMBL" id="ADX71661.1"/>
    </source>
</evidence>
<reference evidence="2 3" key="1">
    <citation type="journal article" date="2011" name="Stand. Genomic Sci.">
        <title>Complete genome sequence of Arthrobacter phenanthrenivorans type strain (Sphe3).</title>
        <authorList>
            <person name="Kallimanis A."/>
            <person name="Labutti K.M."/>
            <person name="Lapidus A."/>
            <person name="Clum A."/>
            <person name="Lykidis A."/>
            <person name="Mavromatis K."/>
            <person name="Pagani I."/>
            <person name="Liolios K."/>
            <person name="Ivanova N."/>
            <person name="Goodwin L."/>
            <person name="Pitluck S."/>
            <person name="Chen A."/>
            <person name="Palaniappan K."/>
            <person name="Markowitz V."/>
            <person name="Bristow J."/>
            <person name="Velentzas A.D."/>
            <person name="Perisynakis A."/>
            <person name="Ouzounis C.C."/>
            <person name="Kyrpides N.C."/>
            <person name="Koukkou A.I."/>
            <person name="Drainas C."/>
        </authorList>
    </citation>
    <scope>NUCLEOTIDE SEQUENCE [LARGE SCALE GENOMIC DNA]</scope>
    <source>
        <strain evidence="3">DSM 18606 / JCM 16027 / LMG 23796 / Sphe3</strain>
    </source>
</reference>
<dbReference type="HOGENOM" id="CLU_2679668_0_0_11"/>